<dbReference type="RefSeq" id="WP_404546956.1">
    <property type="nucleotide sequence ID" value="NZ_JADIKJ010000009.1"/>
</dbReference>
<dbReference type="NCBIfam" id="TIGR02550">
    <property type="entry name" value="flagell_flgL"/>
    <property type="match status" value="1"/>
</dbReference>
<dbReference type="PANTHER" id="PTHR42792:SF1">
    <property type="entry name" value="FLAGELLAR HOOK-ASSOCIATED PROTEIN 3"/>
    <property type="match status" value="1"/>
</dbReference>
<feature type="domain" description="Flagellin N-terminal" evidence="6">
    <location>
        <begin position="7"/>
        <end position="140"/>
    </location>
</feature>
<dbReference type="Pfam" id="PF00669">
    <property type="entry name" value="Flagellin_N"/>
    <property type="match status" value="1"/>
</dbReference>
<dbReference type="InterPro" id="IPR001029">
    <property type="entry name" value="Flagellin_N"/>
</dbReference>
<gene>
    <name evidence="7" type="primary">flgL</name>
    <name evidence="7" type="ORF">ISP15_09130</name>
</gene>
<evidence type="ECO:0000256" key="1">
    <source>
        <dbReference type="ARBA" id="ARBA00004365"/>
    </source>
</evidence>
<comment type="similarity">
    <text evidence="3">Belongs to the bacterial flagellin family.</text>
</comment>
<evidence type="ECO:0000256" key="4">
    <source>
        <dbReference type="ARBA" id="ARBA00022525"/>
    </source>
</evidence>
<keyword evidence="5" id="KW-0975">Bacterial flagellum</keyword>
<name>A0ABW8JHC5_9GAMM</name>
<evidence type="ECO:0000256" key="2">
    <source>
        <dbReference type="ARBA" id="ARBA00004613"/>
    </source>
</evidence>
<evidence type="ECO:0000256" key="5">
    <source>
        <dbReference type="ARBA" id="ARBA00023143"/>
    </source>
</evidence>
<keyword evidence="4" id="KW-0964">Secreted</keyword>
<dbReference type="InterPro" id="IPR001492">
    <property type="entry name" value="Flagellin"/>
</dbReference>
<evidence type="ECO:0000313" key="8">
    <source>
        <dbReference type="Proteomes" id="UP001620461"/>
    </source>
</evidence>
<dbReference type="InterPro" id="IPR013384">
    <property type="entry name" value="Flagell_FlgL"/>
</dbReference>
<dbReference type="Gene3D" id="1.20.1330.10">
    <property type="entry name" value="f41 fragment of flagellin, N-terminal domain"/>
    <property type="match status" value="1"/>
</dbReference>
<proteinExistence type="inferred from homology"/>
<evidence type="ECO:0000256" key="3">
    <source>
        <dbReference type="ARBA" id="ARBA00005709"/>
    </source>
</evidence>
<organism evidence="7 8">
    <name type="scientific">Dyella jejuensis</name>
    <dbReference type="NCBI Taxonomy" id="1432009"/>
    <lineage>
        <taxon>Bacteria</taxon>
        <taxon>Pseudomonadati</taxon>
        <taxon>Pseudomonadota</taxon>
        <taxon>Gammaproteobacteria</taxon>
        <taxon>Lysobacterales</taxon>
        <taxon>Rhodanobacteraceae</taxon>
        <taxon>Dyella</taxon>
    </lineage>
</organism>
<dbReference type="PANTHER" id="PTHR42792">
    <property type="entry name" value="FLAGELLIN"/>
    <property type="match status" value="1"/>
</dbReference>
<comment type="subcellular location">
    <subcellularLocation>
        <location evidence="1">Bacterial flagellum</location>
    </subcellularLocation>
    <subcellularLocation>
        <location evidence="2">Secreted</location>
    </subcellularLocation>
</comment>
<keyword evidence="8" id="KW-1185">Reference proteome</keyword>
<reference evidence="7 8" key="1">
    <citation type="submission" date="2020-10" db="EMBL/GenBank/DDBJ databases">
        <title>Phylogeny of dyella-like bacteria.</title>
        <authorList>
            <person name="Fu J."/>
        </authorList>
    </citation>
    <scope>NUCLEOTIDE SEQUENCE [LARGE SCALE GENOMIC DNA]</scope>
    <source>
        <strain evidence="7 8">JP1</strain>
    </source>
</reference>
<dbReference type="EMBL" id="JADIKJ010000009">
    <property type="protein sequence ID" value="MFK2900497.1"/>
    <property type="molecule type" value="Genomic_DNA"/>
</dbReference>
<dbReference type="SUPFAM" id="SSF64518">
    <property type="entry name" value="Phase 1 flagellin"/>
    <property type="match status" value="1"/>
</dbReference>
<sequence>MRITNGYFSNTMLHSLQKSNGKVADLMAQINSGYRVQRPSDDPIAAVQLLLIDRDQTMLGQYRDNIGSLSLRMQQNELRLDSMLKNVHSAHDMMVWAADGTNAPGDLNAMAITLRTLRDNLLTEANATDGEGRYLFSGTKSDTPAISYDPDAPPGSRYSFSGNTDKQQVVVGQGVTESANVSADGMEDMLNQLDAALALLEDPDVNVNDPATRAQLVECLEAMNDGIGTISSKIAMLGGAQNTLELMDDHHASMEVANGQAAQMIGELDFVEAYDRLNSYVVAVQASYQVYGRIMQLSPFDAILR</sequence>
<evidence type="ECO:0000313" key="7">
    <source>
        <dbReference type="EMBL" id="MFK2900497.1"/>
    </source>
</evidence>
<comment type="caution">
    <text evidence="7">The sequence shown here is derived from an EMBL/GenBank/DDBJ whole genome shotgun (WGS) entry which is preliminary data.</text>
</comment>
<keyword evidence="7" id="KW-0969">Cilium</keyword>
<dbReference type="Proteomes" id="UP001620461">
    <property type="component" value="Unassembled WGS sequence"/>
</dbReference>
<keyword evidence="7" id="KW-0282">Flagellum</keyword>
<keyword evidence="7" id="KW-0966">Cell projection</keyword>
<protein>
    <submittedName>
        <fullName evidence="7">Flagellar hook-associated protein FlgL</fullName>
    </submittedName>
</protein>
<evidence type="ECO:0000259" key="6">
    <source>
        <dbReference type="Pfam" id="PF00669"/>
    </source>
</evidence>
<accession>A0ABW8JHC5</accession>